<dbReference type="AlphaFoldDB" id="B5HPW4"/>
<sequence>MSATENRSQPQPYALVGGVSMRDLLASCAAAEAVSTPPRVPDPGTARAVATERPKAA</sequence>
<dbReference type="EMBL" id="CM000951">
    <property type="protein sequence ID" value="EDY54869.1"/>
    <property type="molecule type" value="Genomic_DNA"/>
</dbReference>
<evidence type="ECO:0000313" key="2">
    <source>
        <dbReference type="EMBL" id="EDY54869.1"/>
    </source>
</evidence>
<dbReference type="RefSeq" id="WP_007384115.1">
    <property type="nucleotide sequence ID" value="NZ_CM000951.1"/>
</dbReference>
<evidence type="ECO:0000313" key="3">
    <source>
        <dbReference type="Proteomes" id="UP000002785"/>
    </source>
</evidence>
<dbReference type="HOGENOM" id="CLU_206673_0_0_11"/>
<accession>B5HPW4</accession>
<dbReference type="eggNOG" id="ENOG5031W4V">
    <property type="taxonomic scope" value="Bacteria"/>
</dbReference>
<dbReference type="Proteomes" id="UP000002785">
    <property type="component" value="Chromosome"/>
</dbReference>
<protein>
    <submittedName>
        <fullName evidence="2">Uncharacterized protein</fullName>
    </submittedName>
</protein>
<feature type="region of interest" description="Disordered" evidence="1">
    <location>
        <begin position="32"/>
        <end position="57"/>
    </location>
</feature>
<keyword evidence="3" id="KW-1185">Reference proteome</keyword>
<evidence type="ECO:0000256" key="1">
    <source>
        <dbReference type="SAM" id="MobiDB-lite"/>
    </source>
</evidence>
<organism evidence="2 3">
    <name type="scientific">Streptomyces sviceus (strain ATCC 29083 / DSM 924 / JCM 4929 / NBRC 13980 / NCIMB 11184 / NRRL 5439 / UC 5370)</name>
    <dbReference type="NCBI Taxonomy" id="463191"/>
    <lineage>
        <taxon>Bacteria</taxon>
        <taxon>Bacillati</taxon>
        <taxon>Actinomycetota</taxon>
        <taxon>Actinomycetes</taxon>
        <taxon>Kitasatosporales</taxon>
        <taxon>Streptomycetaceae</taxon>
        <taxon>Streptomyces</taxon>
    </lineage>
</organism>
<proteinExistence type="predicted"/>
<reference evidence="2" key="1">
    <citation type="submission" date="2009-10" db="EMBL/GenBank/DDBJ databases">
        <title>The genome sequence of Streptomyces sviceus strain ATCC 29083.</title>
        <authorList>
            <consortium name="The Broad Institute Genome Sequencing Platform"/>
            <consortium name="Broad Institute Microbial Sequencing Center"/>
            <person name="Fischbach M."/>
            <person name="Godfrey P."/>
            <person name="Ward D."/>
            <person name="Young S."/>
            <person name="Zeng Q."/>
            <person name="Koehrsen M."/>
            <person name="Alvarado L."/>
            <person name="Berlin A.M."/>
            <person name="Bochicchio J."/>
            <person name="Borenstein D."/>
            <person name="Chapman S.B."/>
            <person name="Chen Z."/>
            <person name="Engels R."/>
            <person name="Freedman E."/>
            <person name="Gellesch M."/>
            <person name="Goldberg J."/>
            <person name="Griggs A."/>
            <person name="Gujja S."/>
            <person name="Heilman E.R."/>
            <person name="Heiman D.I."/>
            <person name="Hepburn T.A."/>
            <person name="Howarth C."/>
            <person name="Jen D."/>
            <person name="Larson L."/>
            <person name="Lewis B."/>
            <person name="Mehta T."/>
            <person name="Park D."/>
            <person name="Pearson M."/>
            <person name="Richards J."/>
            <person name="Roberts A."/>
            <person name="Saif S."/>
            <person name="Shea T.D."/>
            <person name="Shenoy N."/>
            <person name="Sisk P."/>
            <person name="Stolte C."/>
            <person name="Sykes S.N."/>
            <person name="Thomson T."/>
            <person name="Walk T."/>
            <person name="White J."/>
            <person name="Yandava C."/>
            <person name="Straight P."/>
            <person name="Clardy J."/>
            <person name="Hung D."/>
            <person name="Kolter R."/>
            <person name="Mekalanos J."/>
            <person name="Walker S."/>
            <person name="Walsh C.T."/>
            <person name="Wieland-Brown L.C."/>
            <person name="Haas B."/>
            <person name="Nusbaum C."/>
            <person name="Birren B."/>
        </authorList>
    </citation>
    <scope>NUCLEOTIDE SEQUENCE [LARGE SCALE GENOMIC DNA]</scope>
    <source>
        <strain evidence="2">ATCC 29083</strain>
    </source>
</reference>
<gene>
    <name evidence="2" type="ORF">SSEG_01449</name>
</gene>
<name>B5HPW4_STRX2</name>